<dbReference type="AlphaFoldDB" id="A0A519BF94"/>
<name>A0A519BF94_ACIG2</name>
<comment type="caution">
    <text evidence="2">The sequence shown here is derived from an EMBL/GenBank/DDBJ whole genome shotgun (WGS) entry which is preliminary data.</text>
</comment>
<dbReference type="PANTHER" id="PTHR38447:SF1">
    <property type="entry name" value="RNA POLYMERASE-BINDING TRANSCRIPTION FACTOR CARD"/>
    <property type="match status" value="1"/>
</dbReference>
<dbReference type="InterPro" id="IPR052531">
    <property type="entry name" value="CarD-like_regulator"/>
</dbReference>
<dbReference type="Pfam" id="PF21095">
    <property type="entry name" value="CarD_C"/>
    <property type="match status" value="1"/>
</dbReference>
<dbReference type="PANTHER" id="PTHR38447">
    <property type="entry name" value="TRANSCRIPTION FACTOR YDEB-RELATED"/>
    <property type="match status" value="1"/>
</dbReference>
<evidence type="ECO:0000259" key="1">
    <source>
        <dbReference type="SMART" id="SM01058"/>
    </source>
</evidence>
<sequence length="163" mass="19010">MFKTNEFIFYPGYGVGIVKETTVQKVGSVEIAFYNIVVIENNMKIMVPVKNSDEVGLRQLISAEDIQKVFDVLECKEDKHSFCKKESWNKRYNGYNLKLCSACLFEVAEVLRDLYILKAEKDLSFAEKKMFEKAKHLIVTEISTVTQRPFSYVEDQIRRIFIQ</sequence>
<dbReference type="GO" id="GO:0009303">
    <property type="term" value="P:rRNA transcription"/>
    <property type="evidence" value="ECO:0007669"/>
    <property type="project" value="TreeGrafter"/>
</dbReference>
<gene>
    <name evidence="2" type="ORF">EVJ46_07010</name>
</gene>
<dbReference type="InterPro" id="IPR048792">
    <property type="entry name" value="CarD_C"/>
</dbReference>
<dbReference type="InterPro" id="IPR036101">
    <property type="entry name" value="CarD-like/TRCF_RID_sf"/>
</dbReference>
<accession>A0A519BF94</accession>
<reference evidence="2 3" key="1">
    <citation type="journal article" date="2019" name="ISME J.">
        <title>Insights into ecological role of a new deltaproteobacterial order Candidatus Acidulodesulfobacterales by metagenomics and metatranscriptomics.</title>
        <authorList>
            <person name="Tan S."/>
            <person name="Liu J."/>
            <person name="Fang Y."/>
            <person name="Hedlund B.P."/>
            <person name="Lian Z.H."/>
            <person name="Huang L.Y."/>
            <person name="Li J.T."/>
            <person name="Huang L.N."/>
            <person name="Li W.J."/>
            <person name="Jiang H.C."/>
            <person name="Dong H.L."/>
            <person name="Shu W.S."/>
        </authorList>
    </citation>
    <scope>NUCLEOTIDE SEQUENCE [LARGE SCALE GENOMIC DNA]</scope>
    <source>
        <strain evidence="2">AP2</strain>
    </source>
</reference>
<protein>
    <submittedName>
        <fullName evidence="2">CarD family transcriptional regulator</fullName>
    </submittedName>
</protein>
<dbReference type="Proteomes" id="UP000316562">
    <property type="component" value="Unassembled WGS sequence"/>
</dbReference>
<dbReference type="InterPro" id="IPR003711">
    <property type="entry name" value="CarD-like/TRCF_RID"/>
</dbReference>
<dbReference type="EMBL" id="SGBC01000003">
    <property type="protein sequence ID" value="RZD15941.1"/>
    <property type="molecule type" value="Genomic_DNA"/>
</dbReference>
<dbReference type="Pfam" id="PF02559">
    <property type="entry name" value="CarD_TRCF_RID"/>
    <property type="match status" value="1"/>
</dbReference>
<dbReference type="SMART" id="SM01058">
    <property type="entry name" value="CarD_TRCF"/>
    <property type="match status" value="1"/>
</dbReference>
<evidence type="ECO:0000313" key="3">
    <source>
        <dbReference type="Proteomes" id="UP000316562"/>
    </source>
</evidence>
<dbReference type="Gene3D" id="2.40.10.170">
    <property type="match status" value="1"/>
</dbReference>
<organism evidence="2 3">
    <name type="scientific">Acididesulfobacter guangdongensis</name>
    <dbReference type="NCBI Taxonomy" id="2597225"/>
    <lineage>
        <taxon>Bacteria</taxon>
        <taxon>Deltaproteobacteria</taxon>
        <taxon>Candidatus Acidulodesulfobacterales</taxon>
        <taxon>Candidatus Acididesulfobacter</taxon>
    </lineage>
</organism>
<proteinExistence type="predicted"/>
<dbReference type="Gene3D" id="1.20.58.1290">
    <property type="entry name" value="CarD-like, C-terminal domain"/>
    <property type="match status" value="1"/>
</dbReference>
<evidence type="ECO:0000313" key="2">
    <source>
        <dbReference type="EMBL" id="RZD15941.1"/>
    </source>
</evidence>
<dbReference type="SUPFAM" id="SSF141259">
    <property type="entry name" value="CarD-like"/>
    <property type="match status" value="1"/>
</dbReference>
<feature type="domain" description="CarD-like/TRCF RNAP-interacting" evidence="1">
    <location>
        <begin position="1"/>
        <end position="115"/>
    </location>
</feature>
<dbReference type="InterPro" id="IPR042215">
    <property type="entry name" value="CarD-like_C"/>
</dbReference>